<gene>
    <name evidence="2" type="ORF">Godav_023039</name>
</gene>
<dbReference type="InterPro" id="IPR052929">
    <property type="entry name" value="RNase_H-like_EbsB-rel"/>
</dbReference>
<dbReference type="InterPro" id="IPR002156">
    <property type="entry name" value="RNaseH_domain"/>
</dbReference>
<feature type="domain" description="RNase H type-1" evidence="1">
    <location>
        <begin position="202"/>
        <end position="280"/>
    </location>
</feature>
<name>A0A7J8SQF0_GOSDV</name>
<dbReference type="PANTHER" id="PTHR47074">
    <property type="entry name" value="BNAC02G40300D PROTEIN"/>
    <property type="match status" value="1"/>
</dbReference>
<dbReference type="Pfam" id="PF13456">
    <property type="entry name" value="RVT_3"/>
    <property type="match status" value="1"/>
</dbReference>
<dbReference type="PANTHER" id="PTHR47074:SF61">
    <property type="entry name" value="RNASE H TYPE-1 DOMAIN-CONTAINING PROTEIN"/>
    <property type="match status" value="1"/>
</dbReference>
<dbReference type="InterPro" id="IPR036397">
    <property type="entry name" value="RNaseH_sf"/>
</dbReference>
<comment type="caution">
    <text evidence="2">The sequence shown here is derived from an EMBL/GenBank/DDBJ whole genome shotgun (WGS) entry which is preliminary data.</text>
</comment>
<dbReference type="GO" id="GO:0003676">
    <property type="term" value="F:nucleic acid binding"/>
    <property type="evidence" value="ECO:0007669"/>
    <property type="project" value="InterPro"/>
</dbReference>
<sequence length="310" mass="36035">MEVVTCTFQTDIAQKILQIPLEVTDSEDLLVWKGEPSEEFSKIMEYTTSIKNSTFDLADILELYSYTSKPTMQMINHKCKMPSMWLRGREQPPCLPAMPYKTWLTWVFVKGTKEQCQVFCYALWVLWSSRNQMVHEKKLVSGRDLVQKIQTYLVELEGVGKEKRTLKTVRIQRQRKEKTKDTIQFDAAFDANRYRSASGIIASACLQAIKLGTFMGLRSVTIMGDSKTVIKKCQTIDMDKSIIGPVIRDIQSYGSRFQEIIFQFIQKLENYQAHKLAKEALIKWEERNLVRDERICNEGALEEEWSRNPD</sequence>
<protein>
    <recommendedName>
        <fullName evidence="1">RNase H type-1 domain-containing protein</fullName>
    </recommendedName>
</protein>
<dbReference type="Gene3D" id="3.30.420.10">
    <property type="entry name" value="Ribonuclease H-like superfamily/Ribonuclease H"/>
    <property type="match status" value="1"/>
</dbReference>
<dbReference type="Proteomes" id="UP000593561">
    <property type="component" value="Unassembled WGS sequence"/>
</dbReference>
<keyword evidence="3" id="KW-1185">Reference proteome</keyword>
<dbReference type="EMBL" id="JABFAC010000011">
    <property type="protein sequence ID" value="MBA0628279.1"/>
    <property type="molecule type" value="Genomic_DNA"/>
</dbReference>
<organism evidence="2 3">
    <name type="scientific">Gossypium davidsonii</name>
    <name type="common">Davidson's cotton</name>
    <name type="synonym">Gossypium klotzschianum subsp. davidsonii</name>
    <dbReference type="NCBI Taxonomy" id="34287"/>
    <lineage>
        <taxon>Eukaryota</taxon>
        <taxon>Viridiplantae</taxon>
        <taxon>Streptophyta</taxon>
        <taxon>Embryophyta</taxon>
        <taxon>Tracheophyta</taxon>
        <taxon>Spermatophyta</taxon>
        <taxon>Magnoliopsida</taxon>
        <taxon>eudicotyledons</taxon>
        <taxon>Gunneridae</taxon>
        <taxon>Pentapetalae</taxon>
        <taxon>rosids</taxon>
        <taxon>malvids</taxon>
        <taxon>Malvales</taxon>
        <taxon>Malvaceae</taxon>
        <taxon>Malvoideae</taxon>
        <taxon>Gossypium</taxon>
    </lineage>
</organism>
<reference evidence="2 3" key="1">
    <citation type="journal article" date="2019" name="Genome Biol. Evol.">
        <title>Insights into the evolution of the New World diploid cottons (Gossypium, subgenus Houzingenia) based on genome sequencing.</title>
        <authorList>
            <person name="Grover C.E."/>
            <person name="Arick M.A. 2nd"/>
            <person name="Thrash A."/>
            <person name="Conover J.L."/>
            <person name="Sanders W.S."/>
            <person name="Peterson D.G."/>
            <person name="Frelichowski J.E."/>
            <person name="Scheffler J.A."/>
            <person name="Scheffler B.E."/>
            <person name="Wendel J.F."/>
        </authorList>
    </citation>
    <scope>NUCLEOTIDE SEQUENCE [LARGE SCALE GENOMIC DNA]</scope>
    <source>
        <strain evidence="2">27</strain>
        <tissue evidence="2">Leaf</tissue>
    </source>
</reference>
<accession>A0A7J8SQF0</accession>
<proteinExistence type="predicted"/>
<evidence type="ECO:0000313" key="2">
    <source>
        <dbReference type="EMBL" id="MBA0628279.1"/>
    </source>
</evidence>
<dbReference type="AlphaFoldDB" id="A0A7J8SQF0"/>
<dbReference type="CDD" id="cd06222">
    <property type="entry name" value="RNase_H_like"/>
    <property type="match status" value="1"/>
</dbReference>
<evidence type="ECO:0000313" key="3">
    <source>
        <dbReference type="Proteomes" id="UP000593561"/>
    </source>
</evidence>
<dbReference type="InterPro" id="IPR044730">
    <property type="entry name" value="RNase_H-like_dom_plant"/>
</dbReference>
<dbReference type="GO" id="GO:0004523">
    <property type="term" value="F:RNA-DNA hybrid ribonuclease activity"/>
    <property type="evidence" value="ECO:0007669"/>
    <property type="project" value="InterPro"/>
</dbReference>
<evidence type="ECO:0000259" key="1">
    <source>
        <dbReference type="Pfam" id="PF13456"/>
    </source>
</evidence>